<dbReference type="Gene3D" id="3.10.450.320">
    <property type="entry name" value="Mitochondrial import inner membrane translocase subunit Tim21"/>
    <property type="match status" value="1"/>
</dbReference>
<keyword evidence="5" id="KW-0809">Transit peptide</keyword>
<keyword evidence="9" id="KW-0653">Protein transport</keyword>
<evidence type="ECO:0000256" key="6">
    <source>
        <dbReference type="ARBA" id="ARBA00022989"/>
    </source>
</evidence>
<comment type="subcellular location">
    <subcellularLocation>
        <location evidence="9">Mitochondrion inner membrane</location>
        <topology evidence="9">Single-pass membrane protein</topology>
    </subcellularLocation>
    <subcellularLocation>
        <location evidence="1">Mitochondrion membrane</location>
        <topology evidence="1">Single-pass membrane protein</topology>
    </subcellularLocation>
</comment>
<comment type="caution">
    <text evidence="10">The sequence shown here is derived from an EMBL/GenBank/DDBJ whole genome shotgun (WGS) entry which is preliminary data.</text>
</comment>
<gene>
    <name evidence="10" type="ORF">QCA50_001536</name>
</gene>
<comment type="function">
    <text evidence="9">Essential component of the TIM23 complex, a complex that mediates the translocation of transit peptide-containing proteins across the mitochondrial inner membrane.</text>
</comment>
<evidence type="ECO:0000256" key="4">
    <source>
        <dbReference type="ARBA" id="ARBA00022692"/>
    </source>
</evidence>
<evidence type="ECO:0000256" key="7">
    <source>
        <dbReference type="ARBA" id="ARBA00023128"/>
    </source>
</evidence>
<proteinExistence type="inferred from homology"/>
<dbReference type="InterPro" id="IPR038552">
    <property type="entry name" value="Tim21_IMS_sf"/>
</dbReference>
<keyword evidence="9" id="KW-0999">Mitochondrion inner membrane</keyword>
<comment type="subunit">
    <text evidence="9">Component of the TIM23 complex.</text>
</comment>
<evidence type="ECO:0000256" key="8">
    <source>
        <dbReference type="ARBA" id="ARBA00023136"/>
    </source>
</evidence>
<keyword evidence="6 9" id="KW-1133">Transmembrane helix</keyword>
<dbReference type="PANTHER" id="PTHR13032">
    <property type="entry name" value="MITOCHONDRIAL IMPORT INNER MEMBRANE TRANSLOCASE SUBUNIT TIM21"/>
    <property type="match status" value="1"/>
</dbReference>
<sequence length="374" mass="41293">MSLTESIYIRLARRSTCQHLRTNFTCTRRVRIHLPSTSRTYATHKGAAAASTTPLLSQALDQKARSARRDDSVGPFQLGLMPPASQDVGNIKKWSELNTAEKVVRTTARTSNLVVILFGAGLSAVLVYALTSEMFSKNSPTVLYGQACDMIKASPKISPVLQGPLTFHNNPPSTGIRPRHRNHHMASQIYVDQTGREHMRLHFFVQGREPGSADSNTDGYFDRAITWAQQSASSISEQTFDEIVDGVKSRANGVVDSCRGIFRFLSGEPRPSHQSPATPMLERLDEPKPTGWLSNVTGMFSGIKSTSSSSSEPSLSHNGPMATEGEVHADLVMNDQGYFEFRHLLVDIPDSQSPSHRRVFILGSGNDRTMRRHK</sequence>
<evidence type="ECO:0000256" key="2">
    <source>
        <dbReference type="ARBA" id="ARBA00010867"/>
    </source>
</evidence>
<dbReference type="PANTHER" id="PTHR13032:SF6">
    <property type="entry name" value="MITOCHONDRIAL IMPORT INNER MEMBRANE TRANSLOCASE SUBUNIT TIM21"/>
    <property type="match status" value="1"/>
</dbReference>
<name>A0AAW0GMA7_9APHY</name>
<keyword evidence="8 9" id="KW-0472">Membrane</keyword>
<evidence type="ECO:0000313" key="11">
    <source>
        <dbReference type="Proteomes" id="UP001385951"/>
    </source>
</evidence>
<dbReference type="InterPro" id="IPR013261">
    <property type="entry name" value="Tim21"/>
</dbReference>
<dbReference type="AlphaFoldDB" id="A0AAW0GMA7"/>
<organism evidence="10 11">
    <name type="scientific">Cerrena zonata</name>
    <dbReference type="NCBI Taxonomy" id="2478898"/>
    <lineage>
        <taxon>Eukaryota</taxon>
        <taxon>Fungi</taxon>
        <taxon>Dikarya</taxon>
        <taxon>Basidiomycota</taxon>
        <taxon>Agaricomycotina</taxon>
        <taxon>Agaricomycetes</taxon>
        <taxon>Polyporales</taxon>
        <taxon>Cerrenaceae</taxon>
        <taxon>Cerrena</taxon>
    </lineage>
</organism>
<keyword evidence="7 9" id="KW-0496">Mitochondrion</keyword>
<dbReference type="GO" id="GO:0030150">
    <property type="term" value="P:protein import into mitochondrial matrix"/>
    <property type="evidence" value="ECO:0007669"/>
    <property type="project" value="UniProtKB-UniRule"/>
</dbReference>
<evidence type="ECO:0000256" key="9">
    <source>
        <dbReference type="RuleBase" id="RU367142"/>
    </source>
</evidence>
<comment type="similarity">
    <text evidence="2 9">Belongs to the TIM21 family.</text>
</comment>
<dbReference type="EMBL" id="JASBNA010000002">
    <property type="protein sequence ID" value="KAK7694350.1"/>
    <property type="molecule type" value="Genomic_DNA"/>
</dbReference>
<dbReference type="Proteomes" id="UP001385951">
    <property type="component" value="Unassembled WGS sequence"/>
</dbReference>
<keyword evidence="9" id="KW-0813">Transport</keyword>
<keyword evidence="9" id="KW-0811">Translocation</keyword>
<evidence type="ECO:0000256" key="5">
    <source>
        <dbReference type="ARBA" id="ARBA00022946"/>
    </source>
</evidence>
<dbReference type="Pfam" id="PF08294">
    <property type="entry name" value="TIM21"/>
    <property type="match status" value="1"/>
</dbReference>
<feature type="transmembrane region" description="Helical" evidence="9">
    <location>
        <begin position="112"/>
        <end position="131"/>
    </location>
</feature>
<keyword evidence="11" id="KW-1185">Reference proteome</keyword>
<accession>A0AAW0GMA7</accession>
<reference evidence="10 11" key="1">
    <citation type="submission" date="2022-09" db="EMBL/GenBank/DDBJ databases">
        <authorList>
            <person name="Palmer J.M."/>
        </authorList>
    </citation>
    <scope>NUCLEOTIDE SEQUENCE [LARGE SCALE GENOMIC DNA]</scope>
    <source>
        <strain evidence="10 11">DSM 7382</strain>
    </source>
</reference>
<evidence type="ECO:0000256" key="3">
    <source>
        <dbReference type="ARBA" id="ARBA00020726"/>
    </source>
</evidence>
<dbReference type="GO" id="GO:0005744">
    <property type="term" value="C:TIM23 mitochondrial import inner membrane translocase complex"/>
    <property type="evidence" value="ECO:0007669"/>
    <property type="project" value="UniProtKB-UniRule"/>
</dbReference>
<evidence type="ECO:0000256" key="1">
    <source>
        <dbReference type="ARBA" id="ARBA00004304"/>
    </source>
</evidence>
<evidence type="ECO:0000313" key="10">
    <source>
        <dbReference type="EMBL" id="KAK7694350.1"/>
    </source>
</evidence>
<protein>
    <recommendedName>
        <fullName evidence="3 9">Mitochondrial import inner membrane translocase subunit Tim21</fullName>
    </recommendedName>
</protein>
<keyword evidence="4 9" id="KW-0812">Transmembrane</keyword>